<accession>A0A183C8V4</accession>
<reference evidence="2" key="2">
    <citation type="submission" date="2016-06" db="UniProtKB">
        <authorList>
            <consortium name="WormBaseParasite"/>
        </authorList>
    </citation>
    <scope>IDENTIFICATION</scope>
</reference>
<proteinExistence type="predicted"/>
<sequence length="228" mass="26076">MSDNPKKMEKQLKEISICDDVWPFLLVDAHFKSKEWSLSNLDIRRALVGNGAEIVKRAGNDYEHRLPIPQNPLPDKVIGFECLQISYIDRSVIKFLELLRPLFASKGTTISLCLGTYIFETRSWQIIWKHIWPLIKDNICSLVCCPFTFDHLRRISPAILRNCAQLRMFQFQSFGCFPEFPADDSAGTSAARALAKWLHTPRGDGLPKVLECRFCSLEEVGGLKRVSF</sequence>
<reference evidence="1" key="1">
    <citation type="submission" date="2014-05" db="EMBL/GenBank/DDBJ databases">
        <title>The genome and life-stage specific transcriptomes of Globodera pallida elucidate key aspects of plant parasitism by a cyst nematode.</title>
        <authorList>
            <person name="Cotton J.A."/>
            <person name="Lilley C.J."/>
            <person name="Jones L.M."/>
            <person name="Kikuchi T."/>
            <person name="Reid A.J."/>
            <person name="Thorpe P."/>
            <person name="Tsai I.J."/>
            <person name="Beasley H."/>
            <person name="Blok V."/>
            <person name="Cock P.J.A."/>
            <person name="Van den Akker S.E."/>
            <person name="Holroyd N."/>
            <person name="Hunt M."/>
            <person name="Mantelin S."/>
            <person name="Naghra H."/>
            <person name="Pain A."/>
            <person name="Palomares-Rius J.E."/>
            <person name="Zarowiecki M."/>
            <person name="Berriman M."/>
            <person name="Jones J.T."/>
            <person name="Urwin P.E."/>
        </authorList>
    </citation>
    <scope>NUCLEOTIDE SEQUENCE [LARGE SCALE GENOMIC DNA]</scope>
    <source>
        <strain evidence="1">Lindley</strain>
    </source>
</reference>
<evidence type="ECO:0000313" key="2">
    <source>
        <dbReference type="WBParaSite" id="GPLIN_000930000"/>
    </source>
</evidence>
<dbReference type="WBParaSite" id="GPLIN_000930000">
    <property type="protein sequence ID" value="GPLIN_000930000"/>
    <property type="gene ID" value="GPLIN_000930000"/>
</dbReference>
<dbReference type="Proteomes" id="UP000050741">
    <property type="component" value="Unassembled WGS sequence"/>
</dbReference>
<evidence type="ECO:0000313" key="1">
    <source>
        <dbReference type="Proteomes" id="UP000050741"/>
    </source>
</evidence>
<dbReference type="AlphaFoldDB" id="A0A183C8V4"/>
<keyword evidence="1" id="KW-1185">Reference proteome</keyword>
<name>A0A183C8V4_GLOPA</name>
<protein>
    <submittedName>
        <fullName evidence="2">Methyltransferase-like protein 25</fullName>
    </submittedName>
</protein>
<organism evidence="1 2">
    <name type="scientific">Globodera pallida</name>
    <name type="common">Potato cyst nematode worm</name>
    <name type="synonym">Heterodera pallida</name>
    <dbReference type="NCBI Taxonomy" id="36090"/>
    <lineage>
        <taxon>Eukaryota</taxon>
        <taxon>Metazoa</taxon>
        <taxon>Ecdysozoa</taxon>
        <taxon>Nematoda</taxon>
        <taxon>Chromadorea</taxon>
        <taxon>Rhabditida</taxon>
        <taxon>Tylenchina</taxon>
        <taxon>Tylenchomorpha</taxon>
        <taxon>Tylenchoidea</taxon>
        <taxon>Heteroderidae</taxon>
        <taxon>Heteroderinae</taxon>
        <taxon>Globodera</taxon>
    </lineage>
</organism>